<feature type="non-terminal residue" evidence="3">
    <location>
        <position position="277"/>
    </location>
</feature>
<dbReference type="InterPro" id="IPR018110">
    <property type="entry name" value="Mandel_Rmase/mucon_lact_enz_CS"/>
</dbReference>
<dbReference type="InterPro" id="IPR013341">
    <property type="entry name" value="Mandelate_racemase_N_dom"/>
</dbReference>
<reference evidence="3" key="1">
    <citation type="journal article" date="2014" name="Front. Microbiol.">
        <title>High frequency of phylogenetically diverse reductive dehalogenase-homologous genes in deep subseafloor sedimentary metagenomes.</title>
        <authorList>
            <person name="Kawai M."/>
            <person name="Futagami T."/>
            <person name="Toyoda A."/>
            <person name="Takaki Y."/>
            <person name="Nishi S."/>
            <person name="Hori S."/>
            <person name="Arai W."/>
            <person name="Tsubouchi T."/>
            <person name="Morono Y."/>
            <person name="Uchiyama I."/>
            <person name="Ito T."/>
            <person name="Fujiyama A."/>
            <person name="Inagaki F."/>
            <person name="Takami H."/>
        </authorList>
    </citation>
    <scope>NUCLEOTIDE SEQUENCE</scope>
    <source>
        <strain evidence="3">Expedition CK06-06</strain>
    </source>
</reference>
<dbReference type="PANTHER" id="PTHR48080:SF2">
    <property type="entry name" value="D-GALACTONATE DEHYDRATASE"/>
    <property type="match status" value="1"/>
</dbReference>
<dbReference type="SUPFAM" id="SSF54826">
    <property type="entry name" value="Enolase N-terminal domain-like"/>
    <property type="match status" value="1"/>
</dbReference>
<protein>
    <recommendedName>
        <fullName evidence="2">Mandelate racemase/muconate lactonizing enzyme C-terminal domain-containing protein</fullName>
    </recommendedName>
</protein>
<dbReference type="Pfam" id="PF02746">
    <property type="entry name" value="MR_MLE_N"/>
    <property type="match status" value="1"/>
</dbReference>
<dbReference type="PANTHER" id="PTHR48080">
    <property type="entry name" value="D-GALACTONATE DEHYDRATASE-RELATED"/>
    <property type="match status" value="1"/>
</dbReference>
<organism evidence="3">
    <name type="scientific">marine sediment metagenome</name>
    <dbReference type="NCBI Taxonomy" id="412755"/>
    <lineage>
        <taxon>unclassified sequences</taxon>
        <taxon>metagenomes</taxon>
        <taxon>ecological metagenomes</taxon>
    </lineage>
</organism>
<feature type="domain" description="Mandelate racemase/muconate lactonizing enzyme C-terminal" evidence="2">
    <location>
        <begin position="134"/>
        <end position="232"/>
    </location>
</feature>
<evidence type="ECO:0000259" key="2">
    <source>
        <dbReference type="SMART" id="SM00922"/>
    </source>
</evidence>
<dbReference type="InterPro" id="IPR029065">
    <property type="entry name" value="Enolase_C-like"/>
</dbReference>
<dbReference type="AlphaFoldDB" id="X0RR60"/>
<dbReference type="SFLD" id="SFLDS00001">
    <property type="entry name" value="Enolase"/>
    <property type="match status" value="1"/>
</dbReference>
<dbReference type="EMBL" id="BARS01006620">
    <property type="protein sequence ID" value="GAF71263.1"/>
    <property type="molecule type" value="Genomic_DNA"/>
</dbReference>
<name>X0RR60_9ZZZZ</name>
<dbReference type="InterPro" id="IPR029017">
    <property type="entry name" value="Enolase-like_N"/>
</dbReference>
<dbReference type="Gene3D" id="3.20.20.120">
    <property type="entry name" value="Enolase-like C-terminal domain"/>
    <property type="match status" value="1"/>
</dbReference>
<dbReference type="GO" id="GO:0016829">
    <property type="term" value="F:lyase activity"/>
    <property type="evidence" value="ECO:0007669"/>
    <property type="project" value="UniProtKB-KW"/>
</dbReference>
<comment type="caution">
    <text evidence="3">The sequence shown here is derived from an EMBL/GenBank/DDBJ whole genome shotgun (WGS) entry which is preliminary data.</text>
</comment>
<sequence>MKIVEVKRHYIWIPYKPPVDPYWGWQAPSHGAHAVVIEVLTDEGITGLGETAGRETVEHHAEVAKLVISKDPRRITELIAELKFQGCRPAAISGIEMALWDIVGKIAGLPLYQLLGGKVRERVSLCGLMGVKTPKDSAETAKMYYETYGFQTIKTKAGRDITEDEKIAIALHDAVGEKVKLRFDANQNYSPEDVAKLISGAYKEVNLEYFEQPCDEDMLAEMARLRSDFGVPIALNESVSDASSVFNIARMGAADYLAPDIPTAGGILEIVRIAAVA</sequence>
<gene>
    <name evidence="3" type="ORF">S01H1_12872</name>
</gene>
<dbReference type="InterPro" id="IPR036849">
    <property type="entry name" value="Enolase-like_C_sf"/>
</dbReference>
<accession>X0RR60</accession>
<dbReference type="InterPro" id="IPR013342">
    <property type="entry name" value="Mandelate_racemase_C"/>
</dbReference>
<dbReference type="SMART" id="SM00922">
    <property type="entry name" value="MR_MLE"/>
    <property type="match status" value="1"/>
</dbReference>
<dbReference type="CDD" id="cd03316">
    <property type="entry name" value="MR_like"/>
    <property type="match status" value="1"/>
</dbReference>
<keyword evidence="1" id="KW-0456">Lyase</keyword>
<dbReference type="GO" id="GO:0009063">
    <property type="term" value="P:amino acid catabolic process"/>
    <property type="evidence" value="ECO:0007669"/>
    <property type="project" value="InterPro"/>
</dbReference>
<dbReference type="Pfam" id="PF13378">
    <property type="entry name" value="MR_MLE_C"/>
    <property type="match status" value="1"/>
</dbReference>
<dbReference type="PROSITE" id="PS00908">
    <property type="entry name" value="MR_MLE_1"/>
    <property type="match status" value="1"/>
</dbReference>
<proteinExistence type="predicted"/>
<evidence type="ECO:0000313" key="3">
    <source>
        <dbReference type="EMBL" id="GAF71263.1"/>
    </source>
</evidence>
<dbReference type="SUPFAM" id="SSF51604">
    <property type="entry name" value="Enolase C-terminal domain-like"/>
    <property type="match status" value="1"/>
</dbReference>
<dbReference type="InterPro" id="IPR034593">
    <property type="entry name" value="DgoD-like"/>
</dbReference>
<evidence type="ECO:0000256" key="1">
    <source>
        <dbReference type="ARBA" id="ARBA00023239"/>
    </source>
</evidence>
<dbReference type="Gene3D" id="3.30.390.10">
    <property type="entry name" value="Enolase-like, N-terminal domain"/>
    <property type="match status" value="1"/>
</dbReference>